<dbReference type="EMBL" id="ACJN02000001">
    <property type="protein sequence ID" value="EFI35206.1"/>
    <property type="molecule type" value="Genomic_DNA"/>
</dbReference>
<dbReference type="InterPro" id="IPR022453">
    <property type="entry name" value="Znf_MqsA-type"/>
</dbReference>
<evidence type="ECO:0008006" key="3">
    <source>
        <dbReference type="Google" id="ProtNLM"/>
    </source>
</evidence>
<name>D6SKJ5_9BACT</name>
<dbReference type="AlphaFoldDB" id="D6SKJ5"/>
<evidence type="ECO:0000313" key="2">
    <source>
        <dbReference type="Proteomes" id="UP000005496"/>
    </source>
</evidence>
<dbReference type="eggNOG" id="ENOG502ZQN3">
    <property type="taxonomic scope" value="Bacteria"/>
</dbReference>
<dbReference type="RefSeq" id="WP_008868340.1">
    <property type="nucleotide sequence ID" value="NZ_ACJN02000001.1"/>
</dbReference>
<evidence type="ECO:0000313" key="1">
    <source>
        <dbReference type="EMBL" id="EFI35206.1"/>
    </source>
</evidence>
<organism evidence="1 2">
    <name type="scientific">Desulfonatronospira thiodismutans ASO3-1</name>
    <dbReference type="NCBI Taxonomy" id="555779"/>
    <lineage>
        <taxon>Bacteria</taxon>
        <taxon>Pseudomonadati</taxon>
        <taxon>Thermodesulfobacteriota</taxon>
        <taxon>Desulfovibrionia</taxon>
        <taxon>Desulfovibrionales</taxon>
        <taxon>Desulfonatronovibrionaceae</taxon>
        <taxon>Desulfonatronospira</taxon>
    </lineage>
</organism>
<reference evidence="1" key="1">
    <citation type="submission" date="2010-05" db="EMBL/GenBank/DDBJ databases">
        <title>The draft genome of Desulfonatronospira thiodismutans ASO3-1.</title>
        <authorList>
            <consortium name="US DOE Joint Genome Institute (JGI-PGF)"/>
            <person name="Lucas S."/>
            <person name="Copeland A."/>
            <person name="Lapidus A."/>
            <person name="Cheng J.-F."/>
            <person name="Bruce D."/>
            <person name="Goodwin L."/>
            <person name="Pitluck S."/>
            <person name="Chertkov O."/>
            <person name="Brettin T."/>
            <person name="Detter J.C."/>
            <person name="Han C."/>
            <person name="Land M.L."/>
            <person name="Hauser L."/>
            <person name="Kyrpides N."/>
            <person name="Mikhailova N."/>
            <person name="Muyzer G."/>
            <person name="Woyke T."/>
        </authorList>
    </citation>
    <scope>NUCLEOTIDE SEQUENCE [LARGE SCALE GENOMIC DNA]</scope>
    <source>
        <strain evidence="1">ASO3-1</strain>
    </source>
</reference>
<dbReference type="Gene3D" id="3.10.20.860">
    <property type="match status" value="1"/>
</dbReference>
<proteinExistence type="predicted"/>
<accession>D6SKJ5</accession>
<dbReference type="OrthoDB" id="9812340at2"/>
<dbReference type="Proteomes" id="UP000005496">
    <property type="component" value="Unassembled WGS sequence"/>
</dbReference>
<comment type="caution">
    <text evidence="1">The sequence shown here is derived from an EMBL/GenBank/DDBJ whole genome shotgun (WGS) entry which is preliminary data.</text>
</comment>
<keyword evidence="2" id="KW-1185">Reference proteome</keyword>
<protein>
    <recommendedName>
        <fullName evidence="3">YgiT-type zinc finger protein</fullName>
    </recommendedName>
</protein>
<gene>
    <name evidence="1" type="ORF">Dthio_PD2614</name>
</gene>
<sequence length="79" mass="8913">MNCAACNSHMVHKQGEIELRIGGKLFLEKNVSYQQCEECGERVLTPDVSQEIFNKITKKDYKEKQIIVPVIESNTASAV</sequence>
<dbReference type="NCBIfam" id="TIGR03831">
    <property type="entry name" value="YgiT_finger"/>
    <property type="match status" value="1"/>
</dbReference>